<evidence type="ECO:0000313" key="3">
    <source>
        <dbReference type="EMBL" id="MQT17875.1"/>
    </source>
</evidence>
<accession>A0A7C9GPW2</accession>
<dbReference type="OrthoDB" id="7595841at2"/>
<comment type="caution">
    <text evidence="3">The sequence shown here is derived from an EMBL/GenBank/DDBJ whole genome shotgun (WGS) entry which is preliminary data.</text>
</comment>
<protein>
    <recommendedName>
        <fullName evidence="5">DUF1049 domain-containing protein</fullName>
    </recommendedName>
</protein>
<feature type="transmembrane region" description="Helical" evidence="2">
    <location>
        <begin position="41"/>
        <end position="63"/>
    </location>
</feature>
<dbReference type="Proteomes" id="UP000481327">
    <property type="component" value="Unassembled WGS sequence"/>
</dbReference>
<feature type="region of interest" description="Disordered" evidence="1">
    <location>
        <begin position="74"/>
        <end position="100"/>
    </location>
</feature>
<proteinExistence type="predicted"/>
<keyword evidence="4" id="KW-1185">Reference proteome</keyword>
<evidence type="ECO:0000313" key="4">
    <source>
        <dbReference type="Proteomes" id="UP000481327"/>
    </source>
</evidence>
<evidence type="ECO:0000256" key="1">
    <source>
        <dbReference type="SAM" id="MobiDB-lite"/>
    </source>
</evidence>
<organism evidence="3 4">
    <name type="scientific">Sandarakinorhabdus fusca</name>
    <dbReference type="NCBI Taxonomy" id="1439888"/>
    <lineage>
        <taxon>Bacteria</taxon>
        <taxon>Pseudomonadati</taxon>
        <taxon>Pseudomonadota</taxon>
        <taxon>Alphaproteobacteria</taxon>
        <taxon>Sphingomonadales</taxon>
        <taxon>Sphingosinicellaceae</taxon>
        <taxon>Sandarakinorhabdus</taxon>
    </lineage>
</organism>
<dbReference type="AlphaFoldDB" id="A0A7C9GPW2"/>
<keyword evidence="2" id="KW-0812">Transmembrane</keyword>
<dbReference type="EMBL" id="WIOL01000004">
    <property type="protein sequence ID" value="MQT17875.1"/>
    <property type="molecule type" value="Genomic_DNA"/>
</dbReference>
<evidence type="ECO:0008006" key="5">
    <source>
        <dbReference type="Google" id="ProtNLM"/>
    </source>
</evidence>
<reference evidence="3 4" key="1">
    <citation type="submission" date="2019-09" db="EMBL/GenBank/DDBJ databases">
        <title>Polymorphobacter sp. isolated from a lake in China.</title>
        <authorList>
            <person name="Liu Z."/>
        </authorList>
    </citation>
    <scope>NUCLEOTIDE SEQUENCE [LARGE SCALE GENOMIC DNA]</scope>
    <source>
        <strain evidence="3 4">D40P</strain>
    </source>
</reference>
<gene>
    <name evidence="3" type="ORF">F3168_11465</name>
</gene>
<keyword evidence="2" id="KW-1133">Transmembrane helix</keyword>
<keyword evidence="2" id="KW-0472">Membrane</keyword>
<sequence length="100" mass="10690">MTVLRWILVTALAVAFLLLAVANWTPVPFRLPDGAMVNIRLPLLLAAAFVAGWLPTWLVHIGAKAQWKRKLAKTGVAPAEPRPSPLPSQAQPTIVPPAGA</sequence>
<name>A0A7C9GPW2_9SPHN</name>
<dbReference type="RefSeq" id="WP_152578350.1">
    <property type="nucleotide sequence ID" value="NZ_JAATJI010000001.1"/>
</dbReference>
<evidence type="ECO:0000256" key="2">
    <source>
        <dbReference type="SAM" id="Phobius"/>
    </source>
</evidence>